<dbReference type="STRING" id="203124.Tery_3687"/>
<evidence type="ECO:0000259" key="2">
    <source>
        <dbReference type="Pfam" id="PF20429"/>
    </source>
</evidence>
<feature type="domain" description="RNA-binding protein Tab2-like N-terminal" evidence="1">
    <location>
        <begin position="9"/>
        <end position="110"/>
    </location>
</feature>
<dbReference type="KEGG" id="ter:Tery_3687"/>
<name>Q10YC6_TRIEI</name>
<dbReference type="PANTHER" id="PTHR34556">
    <property type="match status" value="1"/>
</dbReference>
<proteinExistence type="predicted"/>
<dbReference type="HOGENOM" id="CLU_058545_0_0_3"/>
<dbReference type="GO" id="GO:0003723">
    <property type="term" value="F:RNA binding"/>
    <property type="evidence" value="ECO:0007669"/>
    <property type="project" value="InterPro"/>
</dbReference>
<evidence type="ECO:0000259" key="1">
    <source>
        <dbReference type="Pfam" id="PF06485"/>
    </source>
</evidence>
<sequence>MSKMDTITIWQVDYYRRPLQDKQGQKLWELLICTPTRSLEFIAMCPQSEVKASWLVAQLQKMAQGQGLPDVIQVFRPQSLGLIEVAAQMLGLKIEPTRRTTALKEWLLERVQQYQDMEAYTGEFYEPLVLDVPPPVPLAENLWGDRWRFASLPAGNIGDIIERPIPVLEAPEFLLPLNLGLSSTLPIPGVVIDGGRQSMKLARWLETTRPYLLKYISGDPDGLILETGLVDRWVVATFADQEVSGAAQAYEQRKQQSEGLHFLLVQPDDSGMTYSGFWLLESN</sequence>
<gene>
    <name evidence="3" type="ordered locus">Tery_3687</name>
</gene>
<accession>Q10YC6</accession>
<dbReference type="InterPro" id="IPR046760">
    <property type="entry name" value="Tab2-like_N"/>
</dbReference>
<dbReference type="InterPro" id="IPR009472">
    <property type="entry name" value="Tab2-like"/>
</dbReference>
<dbReference type="Pfam" id="PF06485">
    <property type="entry name" value="Tab2-like_N"/>
    <property type="match status" value="1"/>
</dbReference>
<feature type="domain" description="RNA-binding protein Tab2/Atab2 C-terminal" evidence="2">
    <location>
        <begin position="126"/>
        <end position="280"/>
    </location>
</feature>
<evidence type="ECO:0008006" key="4">
    <source>
        <dbReference type="Google" id="ProtNLM"/>
    </source>
</evidence>
<organism evidence="3">
    <name type="scientific">Trichodesmium erythraeum (strain IMS101)</name>
    <dbReference type="NCBI Taxonomy" id="203124"/>
    <lineage>
        <taxon>Bacteria</taxon>
        <taxon>Bacillati</taxon>
        <taxon>Cyanobacteriota</taxon>
        <taxon>Cyanophyceae</taxon>
        <taxon>Oscillatoriophycideae</taxon>
        <taxon>Oscillatoriales</taxon>
        <taxon>Microcoleaceae</taxon>
        <taxon>Trichodesmium</taxon>
    </lineage>
</organism>
<dbReference type="AlphaFoldDB" id="Q10YC6"/>
<dbReference type="InterPro" id="IPR046761">
    <property type="entry name" value="Tab2-like_C"/>
</dbReference>
<protein>
    <recommendedName>
        <fullName evidence="4">DUF1092 family protein</fullName>
    </recommendedName>
</protein>
<evidence type="ECO:0000313" key="3">
    <source>
        <dbReference type="EMBL" id="ABG52748.1"/>
    </source>
</evidence>
<dbReference type="EMBL" id="CP000393">
    <property type="protein sequence ID" value="ABG52748.1"/>
    <property type="molecule type" value="Genomic_DNA"/>
</dbReference>
<dbReference type="Pfam" id="PF20429">
    <property type="entry name" value="Tab2-like_C"/>
    <property type="match status" value="1"/>
</dbReference>
<reference evidence="3" key="1">
    <citation type="submission" date="2006-06" db="EMBL/GenBank/DDBJ databases">
        <title>Complete sequence of Trichodesmium erythraeum IMS101.</title>
        <authorList>
            <consortium name="US DOE Joint Genome Institute"/>
            <person name="Copeland A."/>
            <person name="Lucas S."/>
            <person name="Lapidus A."/>
            <person name="Barry K."/>
            <person name="Detter J.C."/>
            <person name="Glavina del Rio T."/>
            <person name="Hammon N."/>
            <person name="Israni S."/>
            <person name="Dalin E."/>
            <person name="Tice H."/>
            <person name="Pitluck S."/>
            <person name="Kiss H."/>
            <person name="Munk A.C."/>
            <person name="Brettin T."/>
            <person name="Bruce D."/>
            <person name="Han C."/>
            <person name="Tapia R."/>
            <person name="Gilna P."/>
            <person name="Schmutz J."/>
            <person name="Larimer F."/>
            <person name="Land M."/>
            <person name="Hauser L."/>
            <person name="Kyrpides N."/>
            <person name="Kim E."/>
            <person name="Richardson P."/>
        </authorList>
    </citation>
    <scope>NUCLEOTIDE SEQUENCE [LARGE SCALE GENOMIC DNA]</scope>
    <source>
        <strain evidence="3">IMS101</strain>
    </source>
</reference>
<dbReference type="eggNOG" id="ENOG502Z7XK">
    <property type="taxonomic scope" value="Bacteria"/>
</dbReference>
<dbReference type="PANTHER" id="PTHR34556:SF2">
    <property type="entry name" value="PROTEIN TAB2 HOMOLOG, CHLOROPLASTIC"/>
    <property type="match status" value="1"/>
</dbReference>